<evidence type="ECO:0000313" key="2">
    <source>
        <dbReference type="Proteomes" id="UP000019384"/>
    </source>
</evidence>
<organism evidence="1 2">
    <name type="scientific">Kuraishia capsulata CBS 1993</name>
    <dbReference type="NCBI Taxonomy" id="1382522"/>
    <lineage>
        <taxon>Eukaryota</taxon>
        <taxon>Fungi</taxon>
        <taxon>Dikarya</taxon>
        <taxon>Ascomycota</taxon>
        <taxon>Saccharomycotina</taxon>
        <taxon>Pichiomycetes</taxon>
        <taxon>Pichiales</taxon>
        <taxon>Pichiaceae</taxon>
        <taxon>Kuraishia</taxon>
    </lineage>
</organism>
<dbReference type="EMBL" id="HG793125">
    <property type="protein sequence ID" value="CDK24535.1"/>
    <property type="molecule type" value="Genomic_DNA"/>
</dbReference>
<dbReference type="RefSeq" id="XP_022456552.1">
    <property type="nucleotide sequence ID" value="XM_022605045.1"/>
</dbReference>
<sequence length="203" mass="23387">MTKTVETTQVEVKVLHVDSEIQIESLYELLLELYYELVEIFTFRVKSNLLLGCIDQLQRLNSRRVSDSHKNNEVLQKSMLIISEINHAVNCLPRMSSLKSLRLEAVLDCLALERRQLNLVNITDIHNQILANSLSYKHYTSLKESQKTLEDLVAQSVCLTKENRPYPASTSGSAISNLLMDPGFIRFHQVRKERLLLSSRRVF</sequence>
<keyword evidence="2" id="KW-1185">Reference proteome</keyword>
<accession>W6MRU5</accession>
<proteinExistence type="predicted"/>
<dbReference type="AlphaFoldDB" id="W6MRU5"/>
<dbReference type="Proteomes" id="UP000019384">
    <property type="component" value="Unassembled WGS sequence"/>
</dbReference>
<name>W6MRU5_9ASCO</name>
<dbReference type="HOGENOM" id="CLU_1349118_0_0_1"/>
<reference evidence="1" key="1">
    <citation type="submission" date="2013-12" db="EMBL/GenBank/DDBJ databases">
        <authorList>
            <person name="Genoscope - CEA"/>
        </authorList>
    </citation>
    <scope>NUCLEOTIDE SEQUENCE</scope>
    <source>
        <strain evidence="1">CBS 1993</strain>
    </source>
</reference>
<dbReference type="GeneID" id="34517940"/>
<reference evidence="1" key="2">
    <citation type="submission" date="2014-02" db="EMBL/GenBank/DDBJ databases">
        <title>Complete DNA sequence of /Kuraishia capsulata/ illustrates novel genomic features among budding yeasts (/Saccharomycotina/).</title>
        <authorList>
            <person name="Morales L."/>
            <person name="Noel B."/>
            <person name="Porcel B."/>
            <person name="Marcet-Houben M."/>
            <person name="Hullo M-F."/>
            <person name="Sacerdot C."/>
            <person name="Tekaia F."/>
            <person name="Leh-Louis V."/>
            <person name="Despons L."/>
            <person name="Khanna V."/>
            <person name="Aury J-M."/>
            <person name="Barbe V."/>
            <person name="Couloux A."/>
            <person name="Labadie K."/>
            <person name="Pelletier E."/>
            <person name="Souciet J-L."/>
            <person name="Boekhout T."/>
            <person name="Gabaldon T."/>
            <person name="Wincker P."/>
            <person name="Dujon B."/>
        </authorList>
    </citation>
    <scope>NUCLEOTIDE SEQUENCE</scope>
    <source>
        <strain evidence="1">CBS 1993</strain>
    </source>
</reference>
<gene>
    <name evidence="1" type="ORF">KUCA_T00000500001</name>
</gene>
<protein>
    <submittedName>
        <fullName evidence="1">Uncharacterized protein</fullName>
    </submittedName>
</protein>
<evidence type="ECO:0000313" key="1">
    <source>
        <dbReference type="EMBL" id="CDK24535.1"/>
    </source>
</evidence>